<evidence type="ECO:0000256" key="1">
    <source>
        <dbReference type="PROSITE-ProRule" id="PRU00723"/>
    </source>
</evidence>
<dbReference type="PROSITE" id="PS50158">
    <property type="entry name" value="ZF_CCHC"/>
    <property type="match status" value="1"/>
</dbReference>
<accession>A0A0C3S1H5</accession>
<gene>
    <name evidence="5" type="ORF">PHLGIDRAFT_253714</name>
</gene>
<dbReference type="HOGENOM" id="CLU_678024_0_0_1"/>
<feature type="domain" description="CCHC-type" evidence="4">
    <location>
        <begin position="357"/>
        <end position="370"/>
    </location>
</feature>
<reference evidence="5 6" key="1">
    <citation type="journal article" date="2014" name="PLoS Genet.">
        <title>Analysis of the Phlebiopsis gigantea genome, transcriptome and secretome provides insight into its pioneer colonization strategies of wood.</title>
        <authorList>
            <person name="Hori C."/>
            <person name="Ishida T."/>
            <person name="Igarashi K."/>
            <person name="Samejima M."/>
            <person name="Suzuki H."/>
            <person name="Master E."/>
            <person name="Ferreira P."/>
            <person name="Ruiz-Duenas F.J."/>
            <person name="Held B."/>
            <person name="Canessa P."/>
            <person name="Larrondo L.F."/>
            <person name="Schmoll M."/>
            <person name="Druzhinina I.S."/>
            <person name="Kubicek C.P."/>
            <person name="Gaskell J.A."/>
            <person name="Kersten P."/>
            <person name="St John F."/>
            <person name="Glasner J."/>
            <person name="Sabat G."/>
            <person name="Splinter BonDurant S."/>
            <person name="Syed K."/>
            <person name="Yadav J."/>
            <person name="Mgbeahuruike A.C."/>
            <person name="Kovalchuk A."/>
            <person name="Asiegbu F.O."/>
            <person name="Lackner G."/>
            <person name="Hoffmeister D."/>
            <person name="Rencoret J."/>
            <person name="Gutierrez A."/>
            <person name="Sun H."/>
            <person name="Lindquist E."/>
            <person name="Barry K."/>
            <person name="Riley R."/>
            <person name="Grigoriev I.V."/>
            <person name="Henrissat B."/>
            <person name="Kues U."/>
            <person name="Berka R.M."/>
            <person name="Martinez A.T."/>
            <person name="Covert S.F."/>
            <person name="Blanchette R.A."/>
            <person name="Cullen D."/>
        </authorList>
    </citation>
    <scope>NUCLEOTIDE SEQUENCE [LARGE SCALE GENOMIC DNA]</scope>
    <source>
        <strain evidence="5 6">11061_1 CR5-6</strain>
    </source>
</reference>
<feature type="compositionally biased region" description="Low complexity" evidence="2">
    <location>
        <begin position="12"/>
        <end position="29"/>
    </location>
</feature>
<sequence>MVEPVAGNTISAPAAGQAAPQAAVRTTQPLAPPPAPQGGAAAPSSSAPPPSLPTAPLAPTRPATAAAASLPTTGSAPRAAGSSTASAPSNQPVRLSAQEVLELLKAQQANMLAQGMRIEQLEASQAAAPAARATVATSSAATFNLPPPAVAAAEGRSDGSSSVPEPVSGFRVDPLQGGVSASITARIRAREFFSLALLLKTGLDALSADDEWVLKPGGTWSKKLPSRDADRSLTLEQWLVGSDIVARVTREECSEKHAAGYDSHLRIVRSVNGRFSWALAREYDILQREALGLDPRHDISVMNIELIAYLSAQSQFRNPAPIPPKRPSEFVAASGVRRVRARVDGAGAVAAGDVGHCFRCGARGHLPRQCQAANTAAGKAVAVIAVGADIHSPNALTGGDGRTYCFGFAKTSHCERGGACRFAHACSICHATAHGAGRCNHAG</sequence>
<keyword evidence="1" id="KW-0863">Zinc-finger</keyword>
<dbReference type="GO" id="GO:0008270">
    <property type="term" value="F:zinc ion binding"/>
    <property type="evidence" value="ECO:0007669"/>
    <property type="project" value="UniProtKB-KW"/>
</dbReference>
<dbReference type="PROSITE" id="PS50103">
    <property type="entry name" value="ZF_C3H1"/>
    <property type="match status" value="1"/>
</dbReference>
<keyword evidence="1" id="KW-0479">Metal-binding</keyword>
<keyword evidence="1" id="KW-0862">Zinc</keyword>
<feature type="domain" description="C3H1-type" evidence="3">
    <location>
        <begin position="399"/>
        <end position="427"/>
    </location>
</feature>
<protein>
    <recommendedName>
        <fullName evidence="7">CCHC-type domain-containing protein</fullName>
    </recommendedName>
</protein>
<dbReference type="Proteomes" id="UP000053257">
    <property type="component" value="Unassembled WGS sequence"/>
</dbReference>
<dbReference type="GO" id="GO:0003676">
    <property type="term" value="F:nucleic acid binding"/>
    <property type="evidence" value="ECO:0007669"/>
    <property type="project" value="InterPro"/>
</dbReference>
<evidence type="ECO:0008006" key="7">
    <source>
        <dbReference type="Google" id="ProtNLM"/>
    </source>
</evidence>
<dbReference type="AlphaFoldDB" id="A0A0C3S1H5"/>
<evidence type="ECO:0000259" key="3">
    <source>
        <dbReference type="PROSITE" id="PS50103"/>
    </source>
</evidence>
<evidence type="ECO:0000256" key="2">
    <source>
        <dbReference type="SAM" id="MobiDB-lite"/>
    </source>
</evidence>
<dbReference type="OrthoDB" id="3265128at2759"/>
<evidence type="ECO:0000259" key="4">
    <source>
        <dbReference type="PROSITE" id="PS50158"/>
    </source>
</evidence>
<proteinExistence type="predicted"/>
<name>A0A0C3S1H5_PHLG1</name>
<dbReference type="EMBL" id="KN840631">
    <property type="protein sequence ID" value="KIP03137.1"/>
    <property type="molecule type" value="Genomic_DNA"/>
</dbReference>
<feature type="zinc finger region" description="C3H1-type" evidence="1">
    <location>
        <begin position="399"/>
        <end position="427"/>
    </location>
</feature>
<feature type="compositionally biased region" description="Polar residues" evidence="2">
    <location>
        <begin position="81"/>
        <end position="92"/>
    </location>
</feature>
<feature type="region of interest" description="Disordered" evidence="2">
    <location>
        <begin position="1"/>
        <end position="92"/>
    </location>
</feature>
<dbReference type="InterPro" id="IPR001878">
    <property type="entry name" value="Znf_CCHC"/>
</dbReference>
<dbReference type="InterPro" id="IPR000571">
    <property type="entry name" value="Znf_CCCH"/>
</dbReference>
<feature type="compositionally biased region" description="Low complexity" evidence="2">
    <location>
        <begin position="54"/>
        <end position="77"/>
    </location>
</feature>
<evidence type="ECO:0000313" key="5">
    <source>
        <dbReference type="EMBL" id="KIP03137.1"/>
    </source>
</evidence>
<evidence type="ECO:0000313" key="6">
    <source>
        <dbReference type="Proteomes" id="UP000053257"/>
    </source>
</evidence>
<feature type="region of interest" description="Disordered" evidence="2">
    <location>
        <begin position="149"/>
        <end position="170"/>
    </location>
</feature>
<organism evidence="5 6">
    <name type="scientific">Phlebiopsis gigantea (strain 11061_1 CR5-6)</name>
    <name type="common">White-rot fungus</name>
    <name type="synonym">Peniophora gigantea</name>
    <dbReference type="NCBI Taxonomy" id="745531"/>
    <lineage>
        <taxon>Eukaryota</taxon>
        <taxon>Fungi</taxon>
        <taxon>Dikarya</taxon>
        <taxon>Basidiomycota</taxon>
        <taxon>Agaricomycotina</taxon>
        <taxon>Agaricomycetes</taxon>
        <taxon>Polyporales</taxon>
        <taxon>Phanerochaetaceae</taxon>
        <taxon>Phlebiopsis</taxon>
    </lineage>
</organism>
<keyword evidence="6" id="KW-1185">Reference proteome</keyword>